<organism evidence="1 2">
    <name type="scientific">Sphaerobolus stellatus (strain SS14)</name>
    <dbReference type="NCBI Taxonomy" id="990650"/>
    <lineage>
        <taxon>Eukaryota</taxon>
        <taxon>Fungi</taxon>
        <taxon>Dikarya</taxon>
        <taxon>Basidiomycota</taxon>
        <taxon>Agaricomycotina</taxon>
        <taxon>Agaricomycetes</taxon>
        <taxon>Phallomycetidae</taxon>
        <taxon>Geastrales</taxon>
        <taxon>Sphaerobolaceae</taxon>
        <taxon>Sphaerobolus</taxon>
    </lineage>
</organism>
<gene>
    <name evidence="1" type="ORF">M422DRAFT_50213</name>
</gene>
<protein>
    <submittedName>
        <fullName evidence="1">Uncharacterized protein</fullName>
    </submittedName>
</protein>
<evidence type="ECO:0000313" key="1">
    <source>
        <dbReference type="EMBL" id="KIJ37875.1"/>
    </source>
</evidence>
<dbReference type="AlphaFoldDB" id="A0A0C9VJQ0"/>
<accession>A0A0C9VJQ0</accession>
<dbReference type="Proteomes" id="UP000054279">
    <property type="component" value="Unassembled WGS sequence"/>
</dbReference>
<name>A0A0C9VJQ0_SPHS4</name>
<dbReference type="HOGENOM" id="CLU_1620141_0_0_1"/>
<keyword evidence="2" id="KW-1185">Reference proteome</keyword>
<reference evidence="1 2" key="1">
    <citation type="submission" date="2014-06" db="EMBL/GenBank/DDBJ databases">
        <title>Evolutionary Origins and Diversification of the Mycorrhizal Mutualists.</title>
        <authorList>
            <consortium name="DOE Joint Genome Institute"/>
            <consortium name="Mycorrhizal Genomics Consortium"/>
            <person name="Kohler A."/>
            <person name="Kuo A."/>
            <person name="Nagy L.G."/>
            <person name="Floudas D."/>
            <person name="Copeland A."/>
            <person name="Barry K.W."/>
            <person name="Cichocki N."/>
            <person name="Veneault-Fourrey C."/>
            <person name="LaButti K."/>
            <person name="Lindquist E.A."/>
            <person name="Lipzen A."/>
            <person name="Lundell T."/>
            <person name="Morin E."/>
            <person name="Murat C."/>
            <person name="Riley R."/>
            <person name="Ohm R."/>
            <person name="Sun H."/>
            <person name="Tunlid A."/>
            <person name="Henrissat B."/>
            <person name="Grigoriev I.V."/>
            <person name="Hibbett D.S."/>
            <person name="Martin F."/>
        </authorList>
    </citation>
    <scope>NUCLEOTIDE SEQUENCE [LARGE SCALE GENOMIC DNA]</scope>
    <source>
        <strain evidence="1 2">SS14</strain>
    </source>
</reference>
<proteinExistence type="predicted"/>
<evidence type="ECO:0000313" key="2">
    <source>
        <dbReference type="Proteomes" id="UP000054279"/>
    </source>
</evidence>
<dbReference type="EMBL" id="KN837165">
    <property type="protein sequence ID" value="KIJ37875.1"/>
    <property type="molecule type" value="Genomic_DNA"/>
</dbReference>
<sequence length="164" mass="18012">MPPQPASQPLLNGNRRYIVTKGIEPGIYFIVYVSILSSSTGLLPEFPSLYSDTARAMTLSLPKSEFFGKKFDKPSNIYFQERICECNVAIIPQVSAINMTVEEAGKYLIYSLDQALIFIGNHSLDPRSTASPSITLTMTSLDVPTLPPPPPLALESHLQVITPL</sequence>